<evidence type="ECO:0000313" key="1">
    <source>
        <dbReference type="EMBL" id="GEU60871.1"/>
    </source>
</evidence>
<comment type="caution">
    <text evidence="1">The sequence shown here is derived from an EMBL/GenBank/DDBJ whole genome shotgun (WGS) entry which is preliminary data.</text>
</comment>
<protein>
    <submittedName>
        <fullName evidence="1">Uncharacterized protein</fullName>
    </submittedName>
</protein>
<dbReference type="EMBL" id="BKCJ010004409">
    <property type="protein sequence ID" value="GEU60871.1"/>
    <property type="molecule type" value="Genomic_DNA"/>
</dbReference>
<sequence length="395" mass="44543">MSSYNHFGCSWCGGPFNGGNFRAVANNDEDDDEEFSIHVSEVHKSSLTAITPDLSKTNSLIMVDKHLDTIPETESDEFIKSSVENLVQNPSEFEDECECECDVPDCDDSQTTNFSTFSNPLFDDSTSSDDESSHEEVIYEMSFKTYLNPPFDLDEEIISSEFNPIHNEDLDYTPKNDRFDTKSYLHESLLNHDTLMASSPKFDSLLEKFSGELAHTDLIPPGINDANCDPEKEIRLDERLLYDNSSPRPQEEFNSENSDAIIGSFSPSSIPVEDSDPFMEEIDLFLASDGSTPSGIDSDYSDSEGDNLFLERLLHDDPIPLTDTLDFSYVVRVFFPFFTYPVTSSILLSSRSEDTIFDIGIFNYHFSSLEPGVSHRSGTFMKAYFTMILFPSEHS</sequence>
<proteinExistence type="predicted"/>
<organism evidence="1">
    <name type="scientific">Tanacetum cinerariifolium</name>
    <name type="common">Dalmatian daisy</name>
    <name type="synonym">Chrysanthemum cinerariifolium</name>
    <dbReference type="NCBI Taxonomy" id="118510"/>
    <lineage>
        <taxon>Eukaryota</taxon>
        <taxon>Viridiplantae</taxon>
        <taxon>Streptophyta</taxon>
        <taxon>Embryophyta</taxon>
        <taxon>Tracheophyta</taxon>
        <taxon>Spermatophyta</taxon>
        <taxon>Magnoliopsida</taxon>
        <taxon>eudicotyledons</taxon>
        <taxon>Gunneridae</taxon>
        <taxon>Pentapetalae</taxon>
        <taxon>asterids</taxon>
        <taxon>campanulids</taxon>
        <taxon>Asterales</taxon>
        <taxon>Asteraceae</taxon>
        <taxon>Asteroideae</taxon>
        <taxon>Anthemideae</taxon>
        <taxon>Anthemidinae</taxon>
        <taxon>Tanacetum</taxon>
    </lineage>
</organism>
<reference evidence="1" key="1">
    <citation type="journal article" date="2019" name="Sci. Rep.">
        <title>Draft genome of Tanacetum cinerariifolium, the natural source of mosquito coil.</title>
        <authorList>
            <person name="Yamashiro T."/>
            <person name="Shiraishi A."/>
            <person name="Satake H."/>
            <person name="Nakayama K."/>
        </authorList>
    </citation>
    <scope>NUCLEOTIDE SEQUENCE</scope>
</reference>
<accession>A0A6L2LGD1</accession>
<dbReference type="AlphaFoldDB" id="A0A6L2LGD1"/>
<gene>
    <name evidence="1" type="ORF">Tci_032849</name>
</gene>
<name>A0A6L2LGD1_TANCI</name>